<dbReference type="EMBL" id="AAPE02040454">
    <property type="status" value="NOT_ANNOTATED_CDS"/>
    <property type="molecule type" value="Genomic_DNA"/>
</dbReference>
<dbReference type="HOGENOM" id="CLU_099571_1_0_1"/>
<evidence type="ECO:0000313" key="2">
    <source>
        <dbReference type="Proteomes" id="UP000001074"/>
    </source>
</evidence>
<dbReference type="AlphaFoldDB" id="G1P1F2"/>
<reference evidence="1" key="2">
    <citation type="submission" date="2025-08" db="UniProtKB">
        <authorList>
            <consortium name="Ensembl"/>
        </authorList>
    </citation>
    <scope>IDENTIFICATION</scope>
</reference>
<proteinExistence type="predicted"/>
<evidence type="ECO:0000313" key="1">
    <source>
        <dbReference type="Ensembl" id="ENSMLUP00000003640.2"/>
    </source>
</evidence>
<reference evidence="1" key="3">
    <citation type="submission" date="2025-09" db="UniProtKB">
        <authorList>
            <consortium name="Ensembl"/>
        </authorList>
    </citation>
    <scope>IDENTIFICATION</scope>
</reference>
<dbReference type="STRING" id="59463.ENSMLUP00000003640"/>
<dbReference type="InParanoid" id="G1P1F2"/>
<reference evidence="1 2" key="1">
    <citation type="journal article" date="2011" name="Nature">
        <title>A high-resolution map of human evolutionary constraint using 29 mammals.</title>
        <authorList>
            <person name="Lindblad-Toh K."/>
            <person name="Garber M."/>
            <person name="Zuk O."/>
            <person name="Lin M.F."/>
            <person name="Parker B.J."/>
            <person name="Washietl S."/>
            <person name="Kheradpour P."/>
            <person name="Ernst J."/>
            <person name="Jordan G."/>
            <person name="Mauceli E."/>
            <person name="Ward L.D."/>
            <person name="Lowe C.B."/>
            <person name="Holloway A.K."/>
            <person name="Clamp M."/>
            <person name="Gnerre S."/>
            <person name="Alfoldi J."/>
            <person name="Beal K."/>
            <person name="Chang J."/>
            <person name="Clawson H."/>
            <person name="Cuff J."/>
            <person name="Di Palma F."/>
            <person name="Fitzgerald S."/>
            <person name="Flicek P."/>
            <person name="Guttman M."/>
            <person name="Hubisz M.J."/>
            <person name="Jaffe D.B."/>
            <person name="Jungreis I."/>
            <person name="Kent W.J."/>
            <person name="Kostka D."/>
            <person name="Lara M."/>
            <person name="Martins A.L."/>
            <person name="Massingham T."/>
            <person name="Moltke I."/>
            <person name="Raney B.J."/>
            <person name="Rasmussen M.D."/>
            <person name="Robinson J."/>
            <person name="Stark A."/>
            <person name="Vilella A.J."/>
            <person name="Wen J."/>
            <person name="Xie X."/>
            <person name="Zody M.C."/>
            <person name="Baldwin J."/>
            <person name="Bloom T."/>
            <person name="Chin C.W."/>
            <person name="Heiman D."/>
            <person name="Nicol R."/>
            <person name="Nusbaum C."/>
            <person name="Young S."/>
            <person name="Wilkinson J."/>
            <person name="Worley K.C."/>
            <person name="Kovar C.L."/>
            <person name="Muzny D.M."/>
            <person name="Gibbs R.A."/>
            <person name="Cree A."/>
            <person name="Dihn H.H."/>
            <person name="Fowler G."/>
            <person name="Jhangiani S."/>
            <person name="Joshi V."/>
            <person name="Lee S."/>
            <person name="Lewis L.R."/>
            <person name="Nazareth L.V."/>
            <person name="Okwuonu G."/>
            <person name="Santibanez J."/>
            <person name="Warren W.C."/>
            <person name="Mardis E.R."/>
            <person name="Weinstock G.M."/>
            <person name="Wilson R.K."/>
            <person name="Delehaunty K."/>
            <person name="Dooling D."/>
            <person name="Fronik C."/>
            <person name="Fulton L."/>
            <person name="Fulton B."/>
            <person name="Graves T."/>
            <person name="Minx P."/>
            <person name="Sodergren E."/>
            <person name="Birney E."/>
            <person name="Margulies E.H."/>
            <person name="Herrero J."/>
            <person name="Green E.D."/>
            <person name="Haussler D."/>
            <person name="Siepel A."/>
            <person name="Goldman N."/>
            <person name="Pollard K.S."/>
            <person name="Pedersen J.S."/>
            <person name="Lander E.S."/>
            <person name="Kellis M."/>
        </authorList>
    </citation>
    <scope>NUCLEOTIDE SEQUENCE [LARGE SCALE GENOMIC DNA]</scope>
</reference>
<name>G1P1F2_MYOLU</name>
<accession>G1P1F2</accession>
<dbReference type="Ensembl" id="ENSMLUT00000003997.2">
    <property type="protein sequence ID" value="ENSMLUP00000003640.2"/>
    <property type="gene ID" value="ENSMLUG00000003999.2"/>
</dbReference>
<dbReference type="eggNOG" id="KOG4397">
    <property type="taxonomic scope" value="Eukaryota"/>
</dbReference>
<protein>
    <submittedName>
        <fullName evidence="1">Uncharacterized protein</fullName>
    </submittedName>
</protein>
<keyword evidence="2" id="KW-1185">Reference proteome</keyword>
<dbReference type="Proteomes" id="UP000001074">
    <property type="component" value="Unassembled WGS sequence"/>
</dbReference>
<organism evidence="1 2">
    <name type="scientific">Myotis lucifugus</name>
    <name type="common">Little brown bat</name>
    <dbReference type="NCBI Taxonomy" id="59463"/>
    <lineage>
        <taxon>Eukaryota</taxon>
        <taxon>Metazoa</taxon>
        <taxon>Chordata</taxon>
        <taxon>Craniata</taxon>
        <taxon>Vertebrata</taxon>
        <taxon>Euteleostomi</taxon>
        <taxon>Mammalia</taxon>
        <taxon>Eutheria</taxon>
        <taxon>Laurasiatheria</taxon>
        <taxon>Chiroptera</taxon>
        <taxon>Yangochiroptera</taxon>
        <taxon>Vespertilionidae</taxon>
        <taxon>Myotis</taxon>
    </lineage>
</organism>
<sequence length="148" mass="16234">VPEAVSRAVVGSDTWYWEDYEDGENPRRLPLCVRPDGSGLGCQLENLPMCLGRSWVTDAAKHAHRSCHTDETVCAGLRALNDGAGSGRGQPRRWGPPLFHQCQPKDAPVTFTVDGAAVMLGRGVEKMDICTQQREEVVMTKRTTVKGK</sequence>